<evidence type="ECO:0000256" key="1">
    <source>
        <dbReference type="ARBA" id="ARBA00004141"/>
    </source>
</evidence>
<dbReference type="PROSITE" id="PS50920">
    <property type="entry name" value="SOLCAR"/>
    <property type="match status" value="3"/>
</dbReference>
<dbReference type="InterPro" id="IPR023395">
    <property type="entry name" value="MCP_dom_sf"/>
</dbReference>
<evidence type="ECO:0000256" key="7">
    <source>
        <dbReference type="RuleBase" id="RU000488"/>
    </source>
</evidence>
<evidence type="ECO:0000256" key="6">
    <source>
        <dbReference type="PROSITE-ProRule" id="PRU00282"/>
    </source>
</evidence>
<evidence type="ECO:0000256" key="4">
    <source>
        <dbReference type="ARBA" id="ARBA00022737"/>
    </source>
</evidence>
<reference evidence="8 9" key="1">
    <citation type="journal article" date="2024" name="Nat. Commun.">
        <title>Phylogenomics reveals the evolutionary origins of lichenization in chlorophyte algae.</title>
        <authorList>
            <person name="Puginier C."/>
            <person name="Libourel C."/>
            <person name="Otte J."/>
            <person name="Skaloud P."/>
            <person name="Haon M."/>
            <person name="Grisel S."/>
            <person name="Petersen M."/>
            <person name="Berrin J.G."/>
            <person name="Delaux P.M."/>
            <person name="Dal Grande F."/>
            <person name="Keller J."/>
        </authorList>
    </citation>
    <scope>NUCLEOTIDE SEQUENCE [LARGE SCALE GENOMIC DNA]</scope>
    <source>
        <strain evidence="8 9">SAG 216-7</strain>
    </source>
</reference>
<dbReference type="PANTHER" id="PTHR24089">
    <property type="entry name" value="SOLUTE CARRIER FAMILY 25"/>
    <property type="match status" value="1"/>
</dbReference>
<comment type="caution">
    <text evidence="8">The sequence shown here is derived from an EMBL/GenBank/DDBJ whole genome shotgun (WGS) entry which is preliminary data.</text>
</comment>
<dbReference type="EMBL" id="JALJOT010000004">
    <property type="protein sequence ID" value="KAK9915729.1"/>
    <property type="molecule type" value="Genomic_DNA"/>
</dbReference>
<evidence type="ECO:0008006" key="10">
    <source>
        <dbReference type="Google" id="ProtNLM"/>
    </source>
</evidence>
<dbReference type="Proteomes" id="UP001491310">
    <property type="component" value="Unassembled WGS sequence"/>
</dbReference>
<gene>
    <name evidence="8" type="ORF">WJX75_003328</name>
</gene>
<feature type="repeat" description="Solcar" evidence="6">
    <location>
        <begin position="98"/>
        <end position="183"/>
    </location>
</feature>
<evidence type="ECO:0000256" key="5">
    <source>
        <dbReference type="ARBA" id="ARBA00023136"/>
    </source>
</evidence>
<keyword evidence="9" id="KW-1185">Reference proteome</keyword>
<comment type="similarity">
    <text evidence="7">Belongs to the mitochondrial carrier (TC 2.A.29) family.</text>
</comment>
<keyword evidence="4" id="KW-0677">Repeat</keyword>
<keyword evidence="3 6" id="KW-0812">Transmembrane</keyword>
<keyword evidence="2 7" id="KW-0813">Transport</keyword>
<organism evidence="8 9">
    <name type="scientific">Coccomyxa subellipsoidea</name>
    <dbReference type="NCBI Taxonomy" id="248742"/>
    <lineage>
        <taxon>Eukaryota</taxon>
        <taxon>Viridiplantae</taxon>
        <taxon>Chlorophyta</taxon>
        <taxon>core chlorophytes</taxon>
        <taxon>Trebouxiophyceae</taxon>
        <taxon>Trebouxiophyceae incertae sedis</taxon>
        <taxon>Coccomyxaceae</taxon>
        <taxon>Coccomyxa</taxon>
    </lineage>
</organism>
<name>A0ABR2YV21_9CHLO</name>
<dbReference type="Gene3D" id="1.50.40.10">
    <property type="entry name" value="Mitochondrial carrier domain"/>
    <property type="match status" value="1"/>
</dbReference>
<evidence type="ECO:0000313" key="8">
    <source>
        <dbReference type="EMBL" id="KAK9915729.1"/>
    </source>
</evidence>
<accession>A0ABR2YV21</accession>
<evidence type="ECO:0000256" key="2">
    <source>
        <dbReference type="ARBA" id="ARBA00022448"/>
    </source>
</evidence>
<dbReference type="PRINTS" id="PR00926">
    <property type="entry name" value="MITOCARRIER"/>
</dbReference>
<comment type="subcellular location">
    <subcellularLocation>
        <location evidence="1">Membrane</location>
        <topology evidence="1">Multi-pass membrane protein</topology>
    </subcellularLocation>
</comment>
<protein>
    <recommendedName>
        <fullName evidence="10">Mitochondrial carrier</fullName>
    </recommendedName>
</protein>
<feature type="repeat" description="Solcar" evidence="6">
    <location>
        <begin position="5"/>
        <end position="90"/>
    </location>
</feature>
<dbReference type="SUPFAM" id="SSF103506">
    <property type="entry name" value="Mitochondrial carrier"/>
    <property type="match status" value="1"/>
</dbReference>
<dbReference type="Pfam" id="PF00153">
    <property type="entry name" value="Mito_carr"/>
    <property type="match status" value="3"/>
</dbReference>
<dbReference type="InterPro" id="IPR018108">
    <property type="entry name" value="MCP_transmembrane"/>
</dbReference>
<proteinExistence type="inferred from homology"/>
<evidence type="ECO:0000313" key="9">
    <source>
        <dbReference type="Proteomes" id="UP001491310"/>
    </source>
</evidence>
<evidence type="ECO:0000256" key="3">
    <source>
        <dbReference type="ARBA" id="ARBA00022692"/>
    </source>
</evidence>
<dbReference type="InterPro" id="IPR002067">
    <property type="entry name" value="MCP"/>
</dbReference>
<sequence>MDESSRALRILLAGGLAGAVSRTATAPVDRVKLLLQVQDSATALTVRDGWNRMVSEGTARAFFRGNGTNVIKIAPETAIKLTCNDRLKRVFASDLENITPLQRMASGALAGAVAQFTIYPLELVRTRLAVCPMGTYRGMSDCFRQIVKLEGYRAFYRGLSPSLIGILPYAGVDIATFEVLKEWLLDHYDGAPPPYTILAAGMASSSIAQFSSYPLALTRTRLQAQGYCGRPHKYTGMMDVLRQAVQKEGVRGLYKGILPNLAKVAPAAGISWFVFEEVKLLLGVDPHS</sequence>
<feature type="repeat" description="Solcar" evidence="6">
    <location>
        <begin position="192"/>
        <end position="281"/>
    </location>
</feature>
<keyword evidence="5 6" id="KW-0472">Membrane</keyword>